<dbReference type="GO" id="GO:0008270">
    <property type="term" value="F:zinc ion binding"/>
    <property type="evidence" value="ECO:0007669"/>
    <property type="project" value="UniProtKB-KW"/>
</dbReference>
<reference evidence="5" key="1">
    <citation type="journal article" date="2012" name="Nature">
        <title>The tomato genome sequence provides insights into fleshy fruit evolution.</title>
        <authorList>
            <consortium name="Tomato Genome Consortium"/>
        </authorList>
    </citation>
    <scope>NUCLEOTIDE SEQUENCE [LARGE SCALE GENOMIC DNA]</scope>
    <source>
        <strain evidence="5">cv. Heinz 1706</strain>
    </source>
</reference>
<protein>
    <recommendedName>
        <fullName evidence="4">RING-type domain-containing protein</fullName>
    </recommendedName>
</protein>
<dbReference type="Gene3D" id="3.30.40.10">
    <property type="entry name" value="Zinc/RING finger domain, C3HC4 (zinc finger)"/>
    <property type="match status" value="1"/>
</dbReference>
<dbReference type="InterPro" id="IPR001841">
    <property type="entry name" value="Znf_RING"/>
</dbReference>
<reference evidence="5" key="2">
    <citation type="submission" date="2019-01" db="UniProtKB">
        <authorList>
            <consortium name="EnsemblPlants"/>
        </authorList>
    </citation>
    <scope>IDENTIFICATION</scope>
    <source>
        <strain evidence="5">cv. Heinz 1706</strain>
    </source>
</reference>
<keyword evidence="6" id="KW-1185">Reference proteome</keyword>
<dbReference type="CDD" id="cd23128">
    <property type="entry name" value="RING-HC_MIP1-like"/>
    <property type="match status" value="1"/>
</dbReference>
<feature type="coiled-coil region" evidence="2">
    <location>
        <begin position="664"/>
        <end position="745"/>
    </location>
</feature>
<dbReference type="Proteomes" id="UP000004994">
    <property type="component" value="Chromosome 9"/>
</dbReference>
<dbReference type="FunCoup" id="A0A3Q7J0Z1">
    <property type="interactions" value="1055"/>
</dbReference>
<dbReference type="Pfam" id="PF20235">
    <property type="entry name" value="PIR2-like_helical"/>
    <property type="match status" value="1"/>
</dbReference>
<organism evidence="5">
    <name type="scientific">Solanum lycopersicum</name>
    <name type="common">Tomato</name>
    <name type="synonym">Lycopersicon esculentum</name>
    <dbReference type="NCBI Taxonomy" id="4081"/>
    <lineage>
        <taxon>Eukaryota</taxon>
        <taxon>Viridiplantae</taxon>
        <taxon>Streptophyta</taxon>
        <taxon>Embryophyta</taxon>
        <taxon>Tracheophyta</taxon>
        <taxon>Spermatophyta</taxon>
        <taxon>Magnoliopsida</taxon>
        <taxon>eudicotyledons</taxon>
        <taxon>Gunneridae</taxon>
        <taxon>Pentapetalae</taxon>
        <taxon>asterids</taxon>
        <taxon>lamiids</taxon>
        <taxon>Solanales</taxon>
        <taxon>Solanaceae</taxon>
        <taxon>Solanoideae</taxon>
        <taxon>Solaneae</taxon>
        <taxon>Solanum</taxon>
        <taxon>Solanum subgen. Lycopersicon</taxon>
    </lineage>
</organism>
<feature type="compositionally biased region" description="Low complexity" evidence="3">
    <location>
        <begin position="429"/>
        <end position="447"/>
    </location>
</feature>
<feature type="region of interest" description="Disordered" evidence="3">
    <location>
        <begin position="268"/>
        <end position="291"/>
    </location>
</feature>
<keyword evidence="1" id="KW-0863">Zinc-finger</keyword>
<keyword evidence="1" id="KW-0862">Zinc</keyword>
<dbReference type="PANTHER" id="PTHR46405">
    <property type="entry name" value="OS05G0141500 PROTEIN"/>
    <property type="match status" value="1"/>
</dbReference>
<keyword evidence="1" id="KW-0479">Metal-binding</keyword>
<proteinExistence type="predicted"/>
<dbReference type="AlphaFoldDB" id="A0A3Q7J0Z1"/>
<feature type="domain" description="RING-type" evidence="4">
    <location>
        <begin position="783"/>
        <end position="823"/>
    </location>
</feature>
<dbReference type="InterPro" id="IPR046527">
    <property type="entry name" value="PIR2-like_helical"/>
</dbReference>
<dbReference type="PaxDb" id="4081-Solyc09g074200.1.1"/>
<feature type="coiled-coil region" evidence="2">
    <location>
        <begin position="535"/>
        <end position="572"/>
    </location>
</feature>
<evidence type="ECO:0000313" key="5">
    <source>
        <dbReference type="EnsemblPlants" id="Solyc09g074200.2.1"/>
    </source>
</evidence>
<accession>A0A3Q7J0Z1</accession>
<dbReference type="Gramene" id="Solyc09g074200.2.1">
    <property type="protein sequence ID" value="Solyc09g074200.2.1"/>
    <property type="gene ID" value="Solyc09g074200.2"/>
</dbReference>
<name>A0A3Q7J0Z1_SOLLC</name>
<dbReference type="PANTHER" id="PTHR46405:SF9">
    <property type="entry name" value="E3 UBIQUITIN-PROTEIN LIGASE RF298"/>
    <property type="match status" value="1"/>
</dbReference>
<evidence type="ECO:0000259" key="4">
    <source>
        <dbReference type="PROSITE" id="PS50089"/>
    </source>
</evidence>
<dbReference type="OMA" id="QMTKGLA"/>
<dbReference type="InParanoid" id="A0A3Q7J0Z1"/>
<feature type="region of interest" description="Disordered" evidence="3">
    <location>
        <begin position="330"/>
        <end position="361"/>
    </location>
</feature>
<dbReference type="SUPFAM" id="SSF57850">
    <property type="entry name" value="RING/U-box"/>
    <property type="match status" value="1"/>
</dbReference>
<sequence length="838" mass="94611">MFVFITGLKIVSRHLIDQSTTIITLIENIINMVDDNISDDANEKSLVVSDKEKESMNKTKFVSELPLGIVTDSPVSCLTELPKYELLDEAPKGDIIFDIDPLKTECPQLDAEQDVEILADTDWEDMITTELLKLLTQNLSIIFQSAVKRIVKCGYSEEIAELVIMRSGIYHGSKDVVSNIVDGALGLLSGEKVFDIGTPVIFEDLQSLVDYTLLEMVCVLREVKPALPVVQALWSLLIFDLNPIHVCKMEGYQLVELCNQESLGNNSSDLNLPQSNTEAFDNTQSNSDKQQLSRTITPVAQTLQSKVPISNTAPQEPEFENSNVCQAAKGKGSSTFSPEAKLKGPILEGKSEAGKSSLNSKKDLRKRKTFQFEKNCRSRTSKNIKVNMTAWERLVSDKNVNLSFTGVPKKNSRSKSTTCIKHNLPLQKASSDSPCHSSSIASASDTSKVPHMQANVNDKDPDSLSMDLKSSKKALDNTTISSAVPDYYVDIPYDESLGKYVPQNERDETILLRIFRLKSLQKELQGWSDWANEKVMQATHRLAKDQAELKMLRQEKNDAEKVHREKEMLEKDTTERIMEMELAQVNTNSMSEITNSLLKTLEIDNVKLKKDIEALMLSTSENPMNVNNVLAKEQEAIKKCQVAEMEKHSFEKDLSTFKQEKTSLQQKQEKANKVLDQFKVLLKQEEQEKQRFLQQADSLKAEREQLHVHGKVQRDNFREKVKTNMQKYKQDIQNCESEISQLRFQFERSKIEALKRGIPQMTKGLAASAETSGSNVLNVERECVMCMNEQISVVFLPCAHQVLCEDCNVHHQNRGMDKCPSCRTPIKERISAHFPDSE</sequence>
<dbReference type="EnsemblPlants" id="Solyc09g074200.2.1">
    <property type="protein sequence ID" value="Solyc09g074200.2.1"/>
    <property type="gene ID" value="Solyc09g074200.2"/>
</dbReference>
<evidence type="ECO:0000256" key="3">
    <source>
        <dbReference type="SAM" id="MobiDB-lite"/>
    </source>
</evidence>
<dbReference type="InterPro" id="IPR046934">
    <property type="entry name" value="PIR2-like"/>
</dbReference>
<evidence type="ECO:0000256" key="2">
    <source>
        <dbReference type="SAM" id="Coils"/>
    </source>
</evidence>
<evidence type="ECO:0000256" key="1">
    <source>
        <dbReference type="PROSITE-ProRule" id="PRU00175"/>
    </source>
</evidence>
<feature type="region of interest" description="Disordered" evidence="3">
    <location>
        <begin position="427"/>
        <end position="463"/>
    </location>
</feature>
<dbReference type="InterPro" id="IPR013083">
    <property type="entry name" value="Znf_RING/FYVE/PHD"/>
</dbReference>
<keyword evidence="2" id="KW-0175">Coiled coil</keyword>
<dbReference type="Pfam" id="PF13920">
    <property type="entry name" value="zf-C3HC4_3"/>
    <property type="match status" value="1"/>
</dbReference>
<evidence type="ECO:0000313" key="6">
    <source>
        <dbReference type="Proteomes" id="UP000004994"/>
    </source>
</evidence>
<dbReference type="PROSITE" id="PS50089">
    <property type="entry name" value="ZF_RING_2"/>
    <property type="match status" value="1"/>
</dbReference>